<evidence type="ECO:0000313" key="4">
    <source>
        <dbReference type="EMBL" id="KAF9889601.1"/>
    </source>
</evidence>
<dbReference type="PRINTS" id="PR00081">
    <property type="entry name" value="GDHRDH"/>
</dbReference>
<dbReference type="EMBL" id="VCAU01000034">
    <property type="protein sequence ID" value="KAF9889601.1"/>
    <property type="molecule type" value="Genomic_DNA"/>
</dbReference>
<keyword evidence="3" id="KW-0560">Oxidoreductase</keyword>
<dbReference type="InterPro" id="IPR002347">
    <property type="entry name" value="SDR_fam"/>
</dbReference>
<keyword evidence="5" id="KW-1185">Reference proteome</keyword>
<dbReference type="PANTHER" id="PTHR43477">
    <property type="entry name" value="DIHYDROANTICAPSIN 7-DEHYDROGENASE"/>
    <property type="match status" value="1"/>
</dbReference>
<dbReference type="Gene3D" id="3.40.50.720">
    <property type="entry name" value="NAD(P)-binding Rossmann-like Domain"/>
    <property type="match status" value="1"/>
</dbReference>
<evidence type="ECO:0008006" key="6">
    <source>
        <dbReference type="Google" id="ProtNLM"/>
    </source>
</evidence>
<gene>
    <name evidence="4" type="ORF">FE257_007109</name>
</gene>
<dbReference type="Pfam" id="PF13561">
    <property type="entry name" value="adh_short_C2"/>
    <property type="match status" value="1"/>
</dbReference>
<accession>A0AAD4GUE0</accession>
<dbReference type="AlphaFoldDB" id="A0AAD4GUE0"/>
<keyword evidence="2" id="KW-0521">NADP</keyword>
<dbReference type="Pfam" id="PF00106">
    <property type="entry name" value="adh_short"/>
    <property type="match status" value="1"/>
</dbReference>
<comment type="similarity">
    <text evidence="1">Belongs to the short-chain dehydrogenases/reductases (SDR) family.</text>
</comment>
<reference evidence="4" key="2">
    <citation type="submission" date="2020-02" db="EMBL/GenBank/DDBJ databases">
        <authorList>
            <person name="Gilchrist C.L.M."/>
            <person name="Chooi Y.-H."/>
        </authorList>
    </citation>
    <scope>NUCLEOTIDE SEQUENCE</scope>
    <source>
        <strain evidence="4">MST-FP2251</strain>
    </source>
</reference>
<dbReference type="GO" id="GO:0016491">
    <property type="term" value="F:oxidoreductase activity"/>
    <property type="evidence" value="ECO:0007669"/>
    <property type="project" value="UniProtKB-KW"/>
</dbReference>
<evidence type="ECO:0000256" key="1">
    <source>
        <dbReference type="ARBA" id="ARBA00006484"/>
    </source>
</evidence>
<dbReference type="PANTHER" id="PTHR43477:SF1">
    <property type="entry name" value="DIHYDROANTICAPSIN 7-DEHYDROGENASE"/>
    <property type="match status" value="1"/>
</dbReference>
<dbReference type="SUPFAM" id="SSF51735">
    <property type="entry name" value="NAD(P)-binding Rossmann-fold domains"/>
    <property type="match status" value="1"/>
</dbReference>
<organism evidence="4 5">
    <name type="scientific">Aspergillus nanangensis</name>
    <dbReference type="NCBI Taxonomy" id="2582783"/>
    <lineage>
        <taxon>Eukaryota</taxon>
        <taxon>Fungi</taxon>
        <taxon>Dikarya</taxon>
        <taxon>Ascomycota</taxon>
        <taxon>Pezizomycotina</taxon>
        <taxon>Eurotiomycetes</taxon>
        <taxon>Eurotiomycetidae</taxon>
        <taxon>Eurotiales</taxon>
        <taxon>Aspergillaceae</taxon>
        <taxon>Aspergillus</taxon>
        <taxon>Aspergillus subgen. Circumdati</taxon>
    </lineage>
</organism>
<evidence type="ECO:0000256" key="3">
    <source>
        <dbReference type="ARBA" id="ARBA00023002"/>
    </source>
</evidence>
<name>A0AAD4GUE0_ASPNN</name>
<comment type="caution">
    <text evidence="4">The sequence shown here is derived from an EMBL/GenBank/DDBJ whole genome shotgun (WGS) entry which is preliminary data.</text>
</comment>
<proteinExistence type="inferred from homology"/>
<evidence type="ECO:0000313" key="5">
    <source>
        <dbReference type="Proteomes" id="UP001194746"/>
    </source>
</evidence>
<dbReference type="NCBIfam" id="NF005395">
    <property type="entry name" value="PRK06940.1"/>
    <property type="match status" value="1"/>
</dbReference>
<evidence type="ECO:0000256" key="2">
    <source>
        <dbReference type="ARBA" id="ARBA00022857"/>
    </source>
</evidence>
<dbReference type="InterPro" id="IPR036291">
    <property type="entry name" value="NAD(P)-bd_dom_sf"/>
</dbReference>
<reference evidence="4" key="1">
    <citation type="journal article" date="2019" name="Beilstein J. Org. Chem.">
        <title>Nanangenines: drimane sesquiterpenoids as the dominant metabolite cohort of a novel Australian fungus, Aspergillus nanangensis.</title>
        <authorList>
            <person name="Lacey H.J."/>
            <person name="Gilchrist C.L.M."/>
            <person name="Crombie A."/>
            <person name="Kalaitzis J.A."/>
            <person name="Vuong D."/>
            <person name="Rutledge P.J."/>
            <person name="Turner P."/>
            <person name="Pitt J.I."/>
            <person name="Lacey E."/>
            <person name="Chooi Y.H."/>
            <person name="Piggott A.M."/>
        </authorList>
    </citation>
    <scope>NUCLEOTIDE SEQUENCE</scope>
    <source>
        <strain evidence="4">MST-FP2251</strain>
    </source>
</reference>
<protein>
    <recommendedName>
        <fullName evidence="6">SDR family oxidoreductase</fullName>
    </recommendedName>
</protein>
<dbReference type="InterPro" id="IPR051122">
    <property type="entry name" value="SDR_DHRS6-like"/>
</dbReference>
<dbReference type="CDD" id="cd05233">
    <property type="entry name" value="SDR_c"/>
    <property type="match status" value="1"/>
</dbReference>
<dbReference type="Proteomes" id="UP001194746">
    <property type="component" value="Unassembled WGS sequence"/>
</dbReference>
<sequence length="285" mass="29685">MTIPKNVIVIIGCGGMGVAIARRIGSGSHIILADYSSTQLENAMTLLRPEGLSVEGVETNVSDFQSVQKLARYASEMGHISIIAHTAGVSPAQAPLDQIYKVDLLGTTHVIDAFLEVASAGTSLVAIASMAGHQSKQGISPEFEKHLATSPAETLLSYPELEASISNLDSAHQTSMMRGMAYGVSKWGNILRVQASASAWAKKGARINSVSPGVISTAMGQQELEGDYAQVIKSLIQNSPAGRIGTASDVANAVAFLSGPEASFITGNDLLVDGGCISAQTWDGN</sequence>